<organism evidence="5 6">
    <name type="scientific">Arenicella xantha</name>
    <dbReference type="NCBI Taxonomy" id="644221"/>
    <lineage>
        <taxon>Bacteria</taxon>
        <taxon>Pseudomonadati</taxon>
        <taxon>Pseudomonadota</taxon>
        <taxon>Gammaproteobacteria</taxon>
        <taxon>Arenicellales</taxon>
        <taxon>Arenicellaceae</taxon>
        <taxon>Arenicella</taxon>
    </lineage>
</organism>
<dbReference type="OrthoDB" id="9808528at2"/>
<feature type="domain" description="CBS" evidence="4">
    <location>
        <begin position="158"/>
        <end position="215"/>
    </location>
</feature>
<evidence type="ECO:0000259" key="4">
    <source>
        <dbReference type="PROSITE" id="PS51371"/>
    </source>
</evidence>
<dbReference type="Pfam" id="PF03445">
    <property type="entry name" value="DUF294"/>
    <property type="match status" value="1"/>
</dbReference>
<evidence type="ECO:0000256" key="2">
    <source>
        <dbReference type="PROSITE-ProRule" id="PRU00703"/>
    </source>
</evidence>
<dbReference type="InterPro" id="IPR000644">
    <property type="entry name" value="CBS_dom"/>
</dbReference>
<accession>A0A395JKK7</accession>
<dbReference type="Pfam" id="PF00571">
    <property type="entry name" value="CBS"/>
    <property type="match status" value="2"/>
</dbReference>
<dbReference type="InterPro" id="IPR014710">
    <property type="entry name" value="RmlC-like_jellyroll"/>
</dbReference>
<dbReference type="EMBL" id="QNRT01000002">
    <property type="protein sequence ID" value="RBP51323.1"/>
    <property type="molecule type" value="Genomic_DNA"/>
</dbReference>
<dbReference type="PROSITE" id="PS51371">
    <property type="entry name" value="CBS"/>
    <property type="match status" value="2"/>
</dbReference>
<evidence type="ECO:0000256" key="1">
    <source>
        <dbReference type="ARBA" id="ARBA00023122"/>
    </source>
</evidence>
<dbReference type="InParanoid" id="A0A395JKK7"/>
<keyword evidence="1 2" id="KW-0129">CBS domain</keyword>
<dbReference type="Gene3D" id="3.10.580.10">
    <property type="entry name" value="CBS-domain"/>
    <property type="match status" value="1"/>
</dbReference>
<evidence type="ECO:0000313" key="6">
    <source>
        <dbReference type="Proteomes" id="UP000253083"/>
    </source>
</evidence>
<comment type="caution">
    <text evidence="5">The sequence shown here is derived from an EMBL/GenBank/DDBJ whole genome shotgun (WGS) entry which is preliminary data.</text>
</comment>
<dbReference type="SMART" id="SM00116">
    <property type="entry name" value="CBS"/>
    <property type="match status" value="2"/>
</dbReference>
<reference evidence="5 6" key="1">
    <citation type="submission" date="2018-06" db="EMBL/GenBank/DDBJ databases">
        <title>Genomic Encyclopedia of Type Strains, Phase IV (KMG-IV): sequencing the most valuable type-strain genomes for metagenomic binning, comparative biology and taxonomic classification.</title>
        <authorList>
            <person name="Goeker M."/>
        </authorList>
    </citation>
    <scope>NUCLEOTIDE SEQUENCE [LARGE SCALE GENOMIC DNA]</scope>
    <source>
        <strain evidence="5 6">DSM 24032</strain>
    </source>
</reference>
<sequence>MTSCPPELTEVVGFLSQLRPFDQLENDTLLHAARQLKTTYHQANSQEQILDYNNPTLFIVRTGVFDVRNADGDLLDRVTEGGFFGFLSLLTGDSGGHTLHVFEDGLLHRLDQQSFRSLRKASDEFDQYFVHAFEQRLRVGLSKREENSAWATRIDAIMSPRLVSATPEMTIQHAAQIMTTENVASLAILNEQSDLVGIFTDKDCRKRVIAQNVDTQQAIESVMTGDPITIDHMAMVHEANILMIRHQIKHLPVTVNGQVQSMVTLSDLIRLQRSDPVLIIGEIHRAKQVDELKKISEKIPELLLHLIKLDVRADDLGRILTSVTSALTRHLITLAQQQFGPPPLPFVWLAFGSQGRQDQSAKSDQDNGLLLAQEPSPEQDHYFKQLAEFVNFGLDACGYVYCPGGIMAQTDEWRLSLSAWQHKFHNWINEPSSDALMRVSIFFDMRPIVVSAGAENLFADLQNPILDLARDNSIFLSLLTQNANDIRPPLGVFSQLMVERGGEHKHTLDVKKRGIMPINDIARIHALANGVSAVNTRDRLEEVIRLGALNEHDGRNLLDAHEYIAHQRLLHQGEQLKRSQAPDNHLNPKDFSALTNRHLKDAFKVVSDAQTGLKQAYGGGIS</sequence>
<dbReference type="PANTHER" id="PTHR43080:SF2">
    <property type="entry name" value="CBS DOMAIN-CONTAINING PROTEIN"/>
    <property type="match status" value="1"/>
</dbReference>
<gene>
    <name evidence="5" type="ORF">DFR28_102742</name>
</gene>
<dbReference type="InterPro" id="IPR005105">
    <property type="entry name" value="GlnD_Uridyltrans_N"/>
</dbReference>
<dbReference type="PROSITE" id="PS50042">
    <property type="entry name" value="CNMP_BINDING_3"/>
    <property type="match status" value="1"/>
</dbReference>
<dbReference type="Gene3D" id="2.60.120.10">
    <property type="entry name" value="Jelly Rolls"/>
    <property type="match status" value="1"/>
</dbReference>
<dbReference type="SUPFAM" id="SSF51206">
    <property type="entry name" value="cAMP-binding domain-like"/>
    <property type="match status" value="1"/>
</dbReference>
<feature type="domain" description="Cyclic nucleotide-binding" evidence="3">
    <location>
        <begin position="20"/>
        <end position="136"/>
    </location>
</feature>
<dbReference type="CDD" id="cd00038">
    <property type="entry name" value="CAP_ED"/>
    <property type="match status" value="1"/>
</dbReference>
<evidence type="ECO:0000313" key="5">
    <source>
        <dbReference type="EMBL" id="RBP51323.1"/>
    </source>
</evidence>
<dbReference type="GO" id="GO:0008773">
    <property type="term" value="F:[protein-PII] uridylyltransferase activity"/>
    <property type="evidence" value="ECO:0007669"/>
    <property type="project" value="InterPro"/>
</dbReference>
<keyword evidence="6" id="KW-1185">Reference proteome</keyword>
<dbReference type="PANTHER" id="PTHR43080">
    <property type="entry name" value="CBS DOMAIN-CONTAINING PROTEIN CBSX3, MITOCHONDRIAL"/>
    <property type="match status" value="1"/>
</dbReference>
<feature type="domain" description="CBS" evidence="4">
    <location>
        <begin position="223"/>
        <end position="279"/>
    </location>
</feature>
<name>A0A395JKK7_9GAMM</name>
<dbReference type="Proteomes" id="UP000253083">
    <property type="component" value="Unassembled WGS sequence"/>
</dbReference>
<dbReference type="RefSeq" id="WP_113954098.1">
    <property type="nucleotide sequence ID" value="NZ_QNRT01000002.1"/>
</dbReference>
<dbReference type="AlphaFoldDB" id="A0A395JKK7"/>
<protein>
    <submittedName>
        <fullName evidence="5">Cyclic nucleotide-binding protein</fullName>
    </submittedName>
</protein>
<dbReference type="InterPro" id="IPR018490">
    <property type="entry name" value="cNMP-bd_dom_sf"/>
</dbReference>
<dbReference type="CDD" id="cd05401">
    <property type="entry name" value="NT_GlnE_GlnD_like"/>
    <property type="match status" value="1"/>
</dbReference>
<dbReference type="InterPro" id="IPR051257">
    <property type="entry name" value="Diverse_CBS-Domain"/>
</dbReference>
<dbReference type="InterPro" id="IPR018821">
    <property type="entry name" value="DUF294_put_nucleoTrafse_sb-bd"/>
</dbReference>
<dbReference type="InterPro" id="IPR000595">
    <property type="entry name" value="cNMP-bd_dom"/>
</dbReference>
<dbReference type="InterPro" id="IPR046342">
    <property type="entry name" value="CBS_dom_sf"/>
</dbReference>
<evidence type="ECO:0000259" key="3">
    <source>
        <dbReference type="PROSITE" id="PS50042"/>
    </source>
</evidence>
<dbReference type="Pfam" id="PF00027">
    <property type="entry name" value="cNMP_binding"/>
    <property type="match status" value="1"/>
</dbReference>
<dbReference type="CDD" id="cd04587">
    <property type="entry name" value="CBS_pair_CAP-ED_NT_Pol-beta-like_DUF294_assoc"/>
    <property type="match status" value="1"/>
</dbReference>
<dbReference type="SUPFAM" id="SSF54631">
    <property type="entry name" value="CBS-domain pair"/>
    <property type="match status" value="1"/>
</dbReference>
<proteinExistence type="predicted"/>
<dbReference type="Pfam" id="PF10335">
    <property type="entry name" value="DUF294_C"/>
    <property type="match status" value="1"/>
</dbReference>